<dbReference type="PANTHER" id="PTHR47926">
    <property type="entry name" value="PENTATRICOPEPTIDE REPEAT-CONTAINING PROTEIN"/>
    <property type="match status" value="1"/>
</dbReference>
<dbReference type="InterPro" id="IPR011990">
    <property type="entry name" value="TPR-like_helical_dom_sf"/>
</dbReference>
<keyword evidence="4" id="KW-1185">Reference proteome</keyword>
<dbReference type="FunFam" id="1.25.40.10:FF:001383">
    <property type="entry name" value="Pentatricopeptide repeat-containing protein mitochondrial"/>
    <property type="match status" value="1"/>
</dbReference>
<evidence type="ECO:0000256" key="2">
    <source>
        <dbReference type="PROSITE-ProRule" id="PRU00708"/>
    </source>
</evidence>
<accession>A0AAV1DJ36</accession>
<feature type="repeat" description="PPR" evidence="2">
    <location>
        <begin position="97"/>
        <end position="131"/>
    </location>
</feature>
<feature type="repeat" description="PPR" evidence="2">
    <location>
        <begin position="369"/>
        <end position="399"/>
    </location>
</feature>
<keyword evidence="1" id="KW-0677">Repeat</keyword>
<dbReference type="FunFam" id="1.25.40.10:FF:000090">
    <property type="entry name" value="Pentatricopeptide repeat-containing protein, chloroplastic"/>
    <property type="match status" value="1"/>
</dbReference>
<reference evidence="3" key="1">
    <citation type="submission" date="2023-03" db="EMBL/GenBank/DDBJ databases">
        <authorList>
            <person name="Julca I."/>
        </authorList>
    </citation>
    <scope>NUCLEOTIDE SEQUENCE</scope>
</reference>
<dbReference type="Pfam" id="PF20431">
    <property type="entry name" value="E_motif"/>
    <property type="match status" value="1"/>
</dbReference>
<feature type="repeat" description="PPR" evidence="2">
    <location>
        <begin position="233"/>
        <end position="267"/>
    </location>
</feature>
<evidence type="ECO:0000256" key="1">
    <source>
        <dbReference type="ARBA" id="ARBA00022737"/>
    </source>
</evidence>
<dbReference type="Pfam" id="PF01535">
    <property type="entry name" value="PPR"/>
    <property type="match status" value="2"/>
</dbReference>
<dbReference type="NCBIfam" id="TIGR00756">
    <property type="entry name" value="PPR"/>
    <property type="match status" value="7"/>
</dbReference>
<dbReference type="Pfam" id="PF13041">
    <property type="entry name" value="PPR_2"/>
    <property type="match status" value="3"/>
</dbReference>
<dbReference type="AlphaFoldDB" id="A0AAV1DJ36"/>
<protein>
    <submittedName>
        <fullName evidence="3">OLC1v1006064C1</fullName>
    </submittedName>
</protein>
<name>A0AAV1DJ36_OLDCO</name>
<dbReference type="PROSITE" id="PS51375">
    <property type="entry name" value="PPR"/>
    <property type="match status" value="5"/>
</dbReference>
<proteinExistence type="predicted"/>
<organism evidence="3 4">
    <name type="scientific">Oldenlandia corymbosa var. corymbosa</name>
    <dbReference type="NCBI Taxonomy" id="529605"/>
    <lineage>
        <taxon>Eukaryota</taxon>
        <taxon>Viridiplantae</taxon>
        <taxon>Streptophyta</taxon>
        <taxon>Embryophyta</taxon>
        <taxon>Tracheophyta</taxon>
        <taxon>Spermatophyta</taxon>
        <taxon>Magnoliopsida</taxon>
        <taxon>eudicotyledons</taxon>
        <taxon>Gunneridae</taxon>
        <taxon>Pentapetalae</taxon>
        <taxon>asterids</taxon>
        <taxon>lamiids</taxon>
        <taxon>Gentianales</taxon>
        <taxon>Rubiaceae</taxon>
        <taxon>Rubioideae</taxon>
        <taxon>Spermacoceae</taxon>
        <taxon>Hedyotis-Oldenlandia complex</taxon>
        <taxon>Oldenlandia</taxon>
    </lineage>
</organism>
<gene>
    <name evidence="3" type="ORF">OLC1_LOCUS15275</name>
</gene>
<dbReference type="GO" id="GO:0003723">
    <property type="term" value="F:RNA binding"/>
    <property type="evidence" value="ECO:0007669"/>
    <property type="project" value="InterPro"/>
</dbReference>
<dbReference type="Gene3D" id="1.25.40.10">
    <property type="entry name" value="Tetratricopeptide repeat domain"/>
    <property type="match status" value="4"/>
</dbReference>
<dbReference type="InterPro" id="IPR046848">
    <property type="entry name" value="E_motif"/>
</dbReference>
<dbReference type="PANTHER" id="PTHR47926:SF487">
    <property type="entry name" value="REPEAT (TPR)-LIKE SUPERFAMILY PROTEIN, PUTATIVE-RELATED"/>
    <property type="match status" value="1"/>
</dbReference>
<sequence length="551" mass="61755">MFRTPNINIPIRKLDGILPLNFSFRRPFHSSSDGYTNLVEKFAHYRDLQSGKAVHAQLIVKGLARKPHFASKLIAFYTGCKHLSYAEKLFDGIPVKNVRRWIALIGAYARNGYYQEALDVFFKMQKEGLKPSEFVLPSLLKACGHLSDLRTGKILHCLAVKNEFESDVFVGSSLIDMYSKCGEIKMAKRVFDGMVNKDLVALNAMVSGYVQNGMVKDGMNLVQEMKILGMKLDLITWNTIIAGFSQENDELMISRTFQLMREDGVEPDMVSWTSVISGFVQNFRNEEAFDTFRQMLGSGMRPNTVTISGLLPACANVADLRRGKEIHGCAVVTGMDKDTFVGSALIDMYAKCGYITEARALFKSTPERSTATWNSMIFGYANHGHCEIAIELFDNMLRQADTKLDHLTFTAALTACSHAGMVTHGESLFQVMQEKYGIEPRLEHYACIVDLLGRAGQVDRAYDFIQSMPMKPDLFVWGALLGACKQHNNVHLAEIAADHLVKLEPESRGSSLLLSNLYSGSSRWGKVVKLKKVMKKRKLEKYPGCSWIDVV</sequence>
<dbReference type="GO" id="GO:0009451">
    <property type="term" value="P:RNA modification"/>
    <property type="evidence" value="ECO:0007669"/>
    <property type="project" value="InterPro"/>
</dbReference>
<feature type="repeat" description="PPR" evidence="2">
    <location>
        <begin position="268"/>
        <end position="302"/>
    </location>
</feature>
<dbReference type="InterPro" id="IPR002885">
    <property type="entry name" value="PPR_rpt"/>
</dbReference>
<dbReference type="Proteomes" id="UP001161247">
    <property type="component" value="Chromosome 5"/>
</dbReference>
<dbReference type="EMBL" id="OX459122">
    <property type="protein sequence ID" value="CAI9106832.1"/>
    <property type="molecule type" value="Genomic_DNA"/>
</dbReference>
<dbReference type="FunFam" id="1.25.40.10:FF:000344">
    <property type="entry name" value="Pentatricopeptide repeat-containing protein"/>
    <property type="match status" value="1"/>
</dbReference>
<evidence type="ECO:0000313" key="3">
    <source>
        <dbReference type="EMBL" id="CAI9106832.1"/>
    </source>
</evidence>
<evidence type="ECO:0000313" key="4">
    <source>
        <dbReference type="Proteomes" id="UP001161247"/>
    </source>
</evidence>
<feature type="repeat" description="PPR" evidence="2">
    <location>
        <begin position="198"/>
        <end position="232"/>
    </location>
</feature>
<dbReference type="InterPro" id="IPR046960">
    <property type="entry name" value="PPR_At4g14850-like_plant"/>
</dbReference>